<evidence type="ECO:0000259" key="1">
    <source>
        <dbReference type="Pfam" id="PF10536"/>
    </source>
</evidence>
<organism evidence="2 3">
    <name type="scientific">Arachis hypogaea</name>
    <name type="common">Peanut</name>
    <dbReference type="NCBI Taxonomy" id="3818"/>
    <lineage>
        <taxon>Eukaryota</taxon>
        <taxon>Viridiplantae</taxon>
        <taxon>Streptophyta</taxon>
        <taxon>Embryophyta</taxon>
        <taxon>Tracheophyta</taxon>
        <taxon>Spermatophyta</taxon>
        <taxon>Magnoliopsida</taxon>
        <taxon>eudicotyledons</taxon>
        <taxon>Gunneridae</taxon>
        <taxon>Pentapetalae</taxon>
        <taxon>rosids</taxon>
        <taxon>fabids</taxon>
        <taxon>Fabales</taxon>
        <taxon>Fabaceae</taxon>
        <taxon>Papilionoideae</taxon>
        <taxon>50 kb inversion clade</taxon>
        <taxon>dalbergioids sensu lato</taxon>
        <taxon>Dalbergieae</taxon>
        <taxon>Pterocarpus clade</taxon>
        <taxon>Arachis</taxon>
    </lineage>
</organism>
<dbReference type="Pfam" id="PF10536">
    <property type="entry name" value="PMD"/>
    <property type="match status" value="1"/>
</dbReference>
<keyword evidence="3" id="KW-1185">Reference proteome</keyword>
<name>A0A445BSR2_ARAHY</name>
<evidence type="ECO:0000313" key="3">
    <source>
        <dbReference type="Proteomes" id="UP000289738"/>
    </source>
</evidence>
<proteinExistence type="predicted"/>
<feature type="domain" description="Aminotransferase-like plant mobile" evidence="1">
    <location>
        <begin position="10"/>
        <end position="106"/>
    </location>
</feature>
<evidence type="ECO:0000313" key="2">
    <source>
        <dbReference type="EMBL" id="RYR41656.1"/>
    </source>
</evidence>
<gene>
    <name evidence="2" type="ORF">Ahy_A08g038064</name>
</gene>
<dbReference type="GO" id="GO:0010073">
    <property type="term" value="P:meristem maintenance"/>
    <property type="evidence" value="ECO:0007669"/>
    <property type="project" value="InterPro"/>
</dbReference>
<protein>
    <recommendedName>
        <fullName evidence="1">Aminotransferase-like plant mobile domain-containing protein</fullName>
    </recommendedName>
</protein>
<reference evidence="2 3" key="1">
    <citation type="submission" date="2019-01" db="EMBL/GenBank/DDBJ databases">
        <title>Sequencing of cultivated peanut Arachis hypogaea provides insights into genome evolution and oil improvement.</title>
        <authorList>
            <person name="Chen X."/>
        </authorList>
    </citation>
    <scope>NUCLEOTIDE SEQUENCE [LARGE SCALE GENOMIC DNA]</scope>
    <source>
        <strain evidence="3">cv. Fuhuasheng</strain>
        <tissue evidence="2">Leaves</tissue>
    </source>
</reference>
<comment type="caution">
    <text evidence="2">The sequence shown here is derived from an EMBL/GenBank/DDBJ whole genome shotgun (WGS) entry which is preliminary data.</text>
</comment>
<dbReference type="InterPro" id="IPR044824">
    <property type="entry name" value="MAIN-like"/>
</dbReference>
<dbReference type="Proteomes" id="UP000289738">
    <property type="component" value="Chromosome A08"/>
</dbReference>
<dbReference type="PANTHER" id="PTHR46033:SF8">
    <property type="entry name" value="PROTEIN MAINTENANCE OF MERISTEMS-LIKE"/>
    <property type="match status" value="1"/>
</dbReference>
<dbReference type="PANTHER" id="PTHR46033">
    <property type="entry name" value="PROTEIN MAIN-LIKE 2"/>
    <property type="match status" value="1"/>
</dbReference>
<dbReference type="AlphaFoldDB" id="A0A445BSR2"/>
<dbReference type="EMBL" id="SDMP01000008">
    <property type="protein sequence ID" value="RYR41656.1"/>
    <property type="molecule type" value="Genomic_DNA"/>
</dbReference>
<sequence>MVEDALIATGIYHVSRIGVIRGFYPLLFTLMERWKPETHTFVLPVDEVTVTLEDVAHIFGLLIDGQIVSDWTDSSGEFLKSQSIAIFGHEPVVNSSSKAYIKLAWVYCIRDAEALDTLESIQRYVRCQIFFVGFNPIRE</sequence>
<dbReference type="InterPro" id="IPR019557">
    <property type="entry name" value="AminoTfrase-like_pln_mobile"/>
</dbReference>
<accession>A0A445BSR2</accession>